<dbReference type="Proteomes" id="UP000828251">
    <property type="component" value="Unassembled WGS sequence"/>
</dbReference>
<name>A0A9D4AKA3_9ROSI</name>
<evidence type="ECO:0000313" key="1">
    <source>
        <dbReference type="EMBL" id="KAH1129272.1"/>
    </source>
</evidence>
<dbReference type="AlphaFoldDB" id="A0A9D4AKA3"/>
<dbReference type="EMBL" id="JAIQCV010000001">
    <property type="protein sequence ID" value="KAH1129272.1"/>
    <property type="molecule type" value="Genomic_DNA"/>
</dbReference>
<sequence length="98" mass="10827">MSNSDGLTNEVNRSNHHGPTVQVTFKVLVDPLQMPIGLVKRAGAKCFKESLNGLMRGLWDQAQANLVQLGPTLDTMLVYMVQVLDKYSNEPESSIRPS</sequence>
<keyword evidence="2" id="KW-1185">Reference proteome</keyword>
<evidence type="ECO:0000313" key="2">
    <source>
        <dbReference type="Proteomes" id="UP000828251"/>
    </source>
</evidence>
<accession>A0A9D4AKA3</accession>
<comment type="caution">
    <text evidence="1">The sequence shown here is derived from an EMBL/GenBank/DDBJ whole genome shotgun (WGS) entry which is preliminary data.</text>
</comment>
<reference evidence="1 2" key="1">
    <citation type="journal article" date="2021" name="Plant Biotechnol. J.">
        <title>Multi-omics assisted identification of the key and species-specific regulatory components of drought-tolerant mechanisms in Gossypium stocksii.</title>
        <authorList>
            <person name="Yu D."/>
            <person name="Ke L."/>
            <person name="Zhang D."/>
            <person name="Wu Y."/>
            <person name="Sun Y."/>
            <person name="Mei J."/>
            <person name="Sun J."/>
            <person name="Sun Y."/>
        </authorList>
    </citation>
    <scope>NUCLEOTIDE SEQUENCE [LARGE SCALE GENOMIC DNA]</scope>
    <source>
        <strain evidence="2">cv. E1</strain>
        <tissue evidence="1">Leaf</tissue>
    </source>
</reference>
<proteinExistence type="predicted"/>
<organism evidence="1 2">
    <name type="scientific">Gossypium stocksii</name>
    <dbReference type="NCBI Taxonomy" id="47602"/>
    <lineage>
        <taxon>Eukaryota</taxon>
        <taxon>Viridiplantae</taxon>
        <taxon>Streptophyta</taxon>
        <taxon>Embryophyta</taxon>
        <taxon>Tracheophyta</taxon>
        <taxon>Spermatophyta</taxon>
        <taxon>Magnoliopsida</taxon>
        <taxon>eudicotyledons</taxon>
        <taxon>Gunneridae</taxon>
        <taxon>Pentapetalae</taxon>
        <taxon>rosids</taxon>
        <taxon>malvids</taxon>
        <taxon>Malvales</taxon>
        <taxon>Malvaceae</taxon>
        <taxon>Malvoideae</taxon>
        <taxon>Gossypium</taxon>
    </lineage>
</organism>
<gene>
    <name evidence="1" type="ORF">J1N35_000650</name>
</gene>
<protein>
    <submittedName>
        <fullName evidence="1">Uncharacterized protein</fullName>
    </submittedName>
</protein>